<dbReference type="InterPro" id="IPR009649">
    <property type="entry name" value="TraU"/>
</dbReference>
<dbReference type="Pfam" id="PF06834">
    <property type="entry name" value="TraU"/>
    <property type="match status" value="1"/>
</dbReference>
<keyword evidence="2" id="KW-1185">Reference proteome</keyword>
<dbReference type="EMBL" id="FOUI01000001">
    <property type="protein sequence ID" value="SFM13119.1"/>
    <property type="molecule type" value="Genomic_DNA"/>
</dbReference>
<evidence type="ECO:0000313" key="2">
    <source>
        <dbReference type="Proteomes" id="UP000243629"/>
    </source>
</evidence>
<gene>
    <name evidence="1" type="ORF">SAMN05216217_101212</name>
</gene>
<dbReference type="STRING" id="1720063.SAMN05216217_101212"/>
<sequence length="59" mass="6884">MNACKWQELTPTLSNSCVVFPHSRTRVQAQQGDYAWALWRPYSCCRRRGQVFLGSVDFM</sequence>
<reference evidence="2" key="1">
    <citation type="submission" date="2016-10" db="EMBL/GenBank/DDBJ databases">
        <authorList>
            <person name="Varghese N."/>
            <person name="Submissions S."/>
        </authorList>
    </citation>
    <scope>NUCLEOTIDE SEQUENCE [LARGE SCALE GENOMIC DNA]</scope>
    <source>
        <strain evidence="2">DSM 24213</strain>
    </source>
</reference>
<dbReference type="Proteomes" id="UP000243629">
    <property type="component" value="Unassembled WGS sequence"/>
</dbReference>
<evidence type="ECO:0000313" key="1">
    <source>
        <dbReference type="EMBL" id="SFM13119.1"/>
    </source>
</evidence>
<organism evidence="1 2">
    <name type="scientific">Halopseudomonas yangmingensis</name>
    <dbReference type="NCBI Taxonomy" id="1720063"/>
    <lineage>
        <taxon>Bacteria</taxon>
        <taxon>Pseudomonadati</taxon>
        <taxon>Pseudomonadota</taxon>
        <taxon>Gammaproteobacteria</taxon>
        <taxon>Pseudomonadales</taxon>
        <taxon>Pseudomonadaceae</taxon>
        <taxon>Halopseudomonas</taxon>
    </lineage>
</organism>
<name>A0A1I4NCD0_9GAMM</name>
<accession>A0A1I4NCD0</accession>
<dbReference type="AlphaFoldDB" id="A0A1I4NCD0"/>
<proteinExistence type="predicted"/>
<protein>
    <submittedName>
        <fullName evidence="1">TraU protein</fullName>
    </submittedName>
</protein>